<dbReference type="SUPFAM" id="SSF52540">
    <property type="entry name" value="P-loop containing nucleoside triphosphate hydrolases"/>
    <property type="match status" value="1"/>
</dbReference>
<protein>
    <submittedName>
        <fullName evidence="7">ADP ribosylation factor 79F-like isoform 1</fullName>
    </submittedName>
</protein>
<evidence type="ECO:0000256" key="3">
    <source>
        <dbReference type="ARBA" id="ARBA00023134"/>
    </source>
</evidence>
<feature type="binding site" evidence="4">
    <location>
        <begin position="126"/>
        <end position="129"/>
    </location>
    <ligand>
        <name>GTP</name>
        <dbReference type="ChEBI" id="CHEBI:37565"/>
    </ligand>
</feature>
<comment type="similarity">
    <text evidence="1 6">Belongs to the small GTPase superfamily. Arf family.</text>
</comment>
<keyword evidence="2 4" id="KW-0547">Nucleotide-binding</keyword>
<evidence type="ECO:0000313" key="7">
    <source>
        <dbReference type="EMBL" id="OQR94931.1"/>
    </source>
</evidence>
<dbReference type="GO" id="GO:0030010">
    <property type="term" value="P:establishment of cell polarity"/>
    <property type="evidence" value="ECO:0007669"/>
    <property type="project" value="UniProtKB-ARBA"/>
</dbReference>
<dbReference type="InterPro" id="IPR027417">
    <property type="entry name" value="P-loop_NTPase"/>
</dbReference>
<dbReference type="Proteomes" id="UP000243579">
    <property type="component" value="Unassembled WGS sequence"/>
</dbReference>
<dbReference type="InterPro" id="IPR024156">
    <property type="entry name" value="Small_GTPase_ARF"/>
</dbReference>
<dbReference type="InterPro" id="IPR005225">
    <property type="entry name" value="Small_GTP-bd"/>
</dbReference>
<dbReference type="GO" id="GO:0003924">
    <property type="term" value="F:GTPase activity"/>
    <property type="evidence" value="ECO:0007669"/>
    <property type="project" value="InterPro"/>
</dbReference>
<dbReference type="STRING" id="1202772.A0A1V9ZAI0"/>
<dbReference type="GO" id="GO:0046872">
    <property type="term" value="F:metal ion binding"/>
    <property type="evidence" value="ECO:0007669"/>
    <property type="project" value="UniProtKB-KW"/>
</dbReference>
<accession>A0A1V9ZAI0</accession>
<keyword evidence="8" id="KW-1185">Reference proteome</keyword>
<organism evidence="7 8">
    <name type="scientific">Achlya hypogyna</name>
    <name type="common">Oomycete</name>
    <name type="synonym">Protoachlya hypogyna</name>
    <dbReference type="NCBI Taxonomy" id="1202772"/>
    <lineage>
        <taxon>Eukaryota</taxon>
        <taxon>Sar</taxon>
        <taxon>Stramenopiles</taxon>
        <taxon>Oomycota</taxon>
        <taxon>Saprolegniomycetes</taxon>
        <taxon>Saprolegniales</taxon>
        <taxon>Achlyaceae</taxon>
        <taxon>Achlya</taxon>
    </lineage>
</organism>
<feature type="binding site" evidence="5">
    <location>
        <position position="31"/>
    </location>
    <ligand>
        <name>Mg(2+)</name>
        <dbReference type="ChEBI" id="CHEBI:18420"/>
    </ligand>
</feature>
<dbReference type="SMART" id="SM00177">
    <property type="entry name" value="ARF"/>
    <property type="match status" value="1"/>
</dbReference>
<feature type="binding site" evidence="4">
    <location>
        <begin position="24"/>
        <end position="31"/>
    </location>
    <ligand>
        <name>GTP</name>
        <dbReference type="ChEBI" id="CHEBI:37565"/>
    </ligand>
</feature>
<dbReference type="EMBL" id="JNBR01000346">
    <property type="protein sequence ID" value="OQR94931.1"/>
    <property type="molecule type" value="Genomic_DNA"/>
</dbReference>
<dbReference type="FunFam" id="3.40.50.300:FF:000412">
    <property type="entry name" value="ADP-ribosylation factor 1"/>
    <property type="match status" value="1"/>
</dbReference>
<gene>
    <name evidence="7" type="ORF">ACHHYP_00825</name>
</gene>
<evidence type="ECO:0000256" key="1">
    <source>
        <dbReference type="ARBA" id="ARBA00010290"/>
    </source>
</evidence>
<dbReference type="OrthoDB" id="2011769at2759"/>
<dbReference type="Pfam" id="PF00025">
    <property type="entry name" value="Arf"/>
    <property type="match status" value="1"/>
</dbReference>
<sequence length="205" mass="22942">MGSLHSFLAKEVKSNQEQRLVVIGLDATGKTTILYKLKTGEVVSTMPTTGFNVETIVHKGLSFTVWDLFAQSKMRTFWHWYYENMSALVFVVDAHDRARIESARDVLHKVLADDRLGEAALLVFANKQDLPNAMRAAEIARVLQLDVCQRNCHVQECCATTGEGLSAGLDWVISVSPKTHEPPRQGTWCCCHANKRKATLLKIDN</sequence>
<dbReference type="InterPro" id="IPR006689">
    <property type="entry name" value="Small_GTPase_ARF/SAR"/>
</dbReference>
<keyword evidence="5" id="KW-0460">Magnesium</keyword>
<reference evidence="7 8" key="1">
    <citation type="journal article" date="2014" name="Genome Biol. Evol.">
        <title>The secreted proteins of Achlya hypogyna and Thraustotheca clavata identify the ancestral oomycete secretome and reveal gene acquisitions by horizontal gene transfer.</title>
        <authorList>
            <person name="Misner I."/>
            <person name="Blouin N."/>
            <person name="Leonard G."/>
            <person name="Richards T.A."/>
            <person name="Lane C.E."/>
        </authorList>
    </citation>
    <scope>NUCLEOTIDE SEQUENCE [LARGE SCALE GENOMIC DNA]</scope>
    <source>
        <strain evidence="7 8">ATCC 48635</strain>
    </source>
</reference>
<dbReference type="GO" id="GO:0005525">
    <property type="term" value="F:GTP binding"/>
    <property type="evidence" value="ECO:0007669"/>
    <property type="project" value="UniProtKB-KW"/>
</dbReference>
<evidence type="ECO:0000256" key="2">
    <source>
        <dbReference type="ARBA" id="ARBA00022741"/>
    </source>
</evidence>
<proteinExistence type="inferred from homology"/>
<dbReference type="PRINTS" id="PR00328">
    <property type="entry name" value="SAR1GTPBP"/>
</dbReference>
<evidence type="ECO:0000256" key="5">
    <source>
        <dbReference type="PIRSR" id="PIRSR606689-2"/>
    </source>
</evidence>
<dbReference type="SMART" id="SM00178">
    <property type="entry name" value="SAR"/>
    <property type="match status" value="1"/>
</dbReference>
<dbReference type="NCBIfam" id="TIGR00231">
    <property type="entry name" value="small_GTP"/>
    <property type="match status" value="1"/>
</dbReference>
<comment type="caution">
    <text evidence="7">The sequence shown here is derived from an EMBL/GenBank/DDBJ whole genome shotgun (WGS) entry which is preliminary data.</text>
</comment>
<feature type="binding site" evidence="5">
    <location>
        <position position="48"/>
    </location>
    <ligand>
        <name>Mg(2+)</name>
        <dbReference type="ChEBI" id="CHEBI:18420"/>
    </ligand>
</feature>
<dbReference type="AlphaFoldDB" id="A0A1V9ZAI0"/>
<evidence type="ECO:0000313" key="8">
    <source>
        <dbReference type="Proteomes" id="UP000243579"/>
    </source>
</evidence>
<dbReference type="CDD" id="cd00878">
    <property type="entry name" value="Arf_Arl"/>
    <property type="match status" value="1"/>
</dbReference>
<name>A0A1V9ZAI0_ACHHY</name>
<dbReference type="Gene3D" id="3.40.50.300">
    <property type="entry name" value="P-loop containing nucleotide triphosphate hydrolases"/>
    <property type="match status" value="1"/>
</dbReference>
<dbReference type="PROSITE" id="PS51417">
    <property type="entry name" value="ARF"/>
    <property type="match status" value="1"/>
</dbReference>
<evidence type="ECO:0000256" key="4">
    <source>
        <dbReference type="PIRSR" id="PIRSR606689-1"/>
    </source>
</evidence>
<evidence type="ECO:0000256" key="6">
    <source>
        <dbReference type="RuleBase" id="RU003925"/>
    </source>
</evidence>
<keyword evidence="5" id="KW-0479">Metal-binding</keyword>
<dbReference type="PANTHER" id="PTHR11711">
    <property type="entry name" value="ADP RIBOSYLATION FACTOR-RELATED"/>
    <property type="match status" value="1"/>
</dbReference>
<keyword evidence="3 4" id="KW-0342">GTP-binding</keyword>